<dbReference type="SUPFAM" id="SSF52402">
    <property type="entry name" value="Adenine nucleotide alpha hydrolases-like"/>
    <property type="match status" value="1"/>
</dbReference>
<evidence type="ECO:0000259" key="2">
    <source>
        <dbReference type="Pfam" id="PF00582"/>
    </source>
</evidence>
<dbReference type="PANTHER" id="PTHR46268">
    <property type="entry name" value="STRESS RESPONSE PROTEIN NHAX"/>
    <property type="match status" value="1"/>
</dbReference>
<accession>A0ABX2ER93</accession>
<dbReference type="CDD" id="cd00293">
    <property type="entry name" value="USP-like"/>
    <property type="match status" value="1"/>
</dbReference>
<proteinExistence type="inferred from homology"/>
<evidence type="ECO:0000313" key="3">
    <source>
        <dbReference type="EMBL" id="NRF71128.1"/>
    </source>
</evidence>
<keyword evidence="4" id="KW-1185">Reference proteome</keyword>
<comment type="caution">
    <text evidence="3">The sequence shown here is derived from an EMBL/GenBank/DDBJ whole genome shotgun (WGS) entry which is preliminary data.</text>
</comment>
<gene>
    <name evidence="3" type="ORF">HLB44_29440</name>
</gene>
<dbReference type="RefSeq" id="WP_173131670.1">
    <property type="nucleotide sequence ID" value="NZ_JABRWJ010000010.1"/>
</dbReference>
<dbReference type="EMBL" id="JABRWJ010000010">
    <property type="protein sequence ID" value="NRF71128.1"/>
    <property type="molecule type" value="Genomic_DNA"/>
</dbReference>
<name>A0ABX2ER93_9BURK</name>
<feature type="domain" description="UspA" evidence="2">
    <location>
        <begin position="1"/>
        <end position="145"/>
    </location>
</feature>
<dbReference type="InterPro" id="IPR006016">
    <property type="entry name" value="UspA"/>
</dbReference>
<dbReference type="Proteomes" id="UP000737171">
    <property type="component" value="Unassembled WGS sequence"/>
</dbReference>
<dbReference type="Gene3D" id="3.40.50.620">
    <property type="entry name" value="HUPs"/>
    <property type="match status" value="1"/>
</dbReference>
<organism evidence="3 4">
    <name type="scientific">Pseudaquabacterium terrae</name>
    <dbReference type="NCBI Taxonomy" id="2732868"/>
    <lineage>
        <taxon>Bacteria</taxon>
        <taxon>Pseudomonadati</taxon>
        <taxon>Pseudomonadota</taxon>
        <taxon>Betaproteobacteria</taxon>
        <taxon>Burkholderiales</taxon>
        <taxon>Sphaerotilaceae</taxon>
        <taxon>Pseudaquabacterium</taxon>
    </lineage>
</organism>
<dbReference type="PRINTS" id="PR01438">
    <property type="entry name" value="UNVRSLSTRESS"/>
</dbReference>
<dbReference type="PANTHER" id="PTHR46268:SF6">
    <property type="entry name" value="UNIVERSAL STRESS PROTEIN UP12"/>
    <property type="match status" value="1"/>
</dbReference>
<dbReference type="InterPro" id="IPR006015">
    <property type="entry name" value="Universal_stress_UspA"/>
</dbReference>
<sequence>MYERILVPVDGSPTALRGLQEAIALAARLGSSIHVVHAVEVTLPATDIVATRPLDELIEPLKAAGEKLVAAAVAKAREAGCTVEGSVRCELGHGVSDIVLREAADRQASLIVMGTHGRRGMLRLALGSDAEMVLRGSPVPVLLVRNPGVPADR</sequence>
<comment type="similarity">
    <text evidence="1">Belongs to the universal stress protein A family.</text>
</comment>
<reference evidence="3 4" key="1">
    <citation type="submission" date="2020-05" db="EMBL/GenBank/DDBJ databases">
        <title>Aquincola sp. isolate from soil.</title>
        <authorList>
            <person name="Han J."/>
            <person name="Kim D.-U."/>
        </authorList>
    </citation>
    <scope>NUCLEOTIDE SEQUENCE [LARGE SCALE GENOMIC DNA]</scope>
    <source>
        <strain evidence="3 4">S2</strain>
    </source>
</reference>
<evidence type="ECO:0000313" key="4">
    <source>
        <dbReference type="Proteomes" id="UP000737171"/>
    </source>
</evidence>
<dbReference type="InterPro" id="IPR014729">
    <property type="entry name" value="Rossmann-like_a/b/a_fold"/>
</dbReference>
<dbReference type="Pfam" id="PF00582">
    <property type="entry name" value="Usp"/>
    <property type="match status" value="1"/>
</dbReference>
<protein>
    <submittedName>
        <fullName evidence="3">Universal stress protein</fullName>
    </submittedName>
</protein>
<evidence type="ECO:0000256" key="1">
    <source>
        <dbReference type="ARBA" id="ARBA00008791"/>
    </source>
</evidence>